<evidence type="ECO:0000313" key="3">
    <source>
        <dbReference type="Proteomes" id="UP001529510"/>
    </source>
</evidence>
<feature type="non-terminal residue" evidence="2">
    <location>
        <position position="1"/>
    </location>
</feature>
<keyword evidence="3" id="KW-1185">Reference proteome</keyword>
<dbReference type="InterPro" id="IPR036860">
    <property type="entry name" value="SH2_dom_sf"/>
</dbReference>
<evidence type="ECO:0000313" key="2">
    <source>
        <dbReference type="EMBL" id="KAL0160566.1"/>
    </source>
</evidence>
<dbReference type="Gene3D" id="3.30.505.10">
    <property type="entry name" value="SH2 domain"/>
    <property type="match status" value="1"/>
</dbReference>
<comment type="caution">
    <text evidence="2">The sequence shown here is derived from an EMBL/GenBank/DDBJ whole genome shotgun (WGS) entry which is preliminary data.</text>
</comment>
<keyword evidence="1" id="KW-0727">SH2 domain</keyword>
<gene>
    <name evidence="2" type="ORF">M9458_044291</name>
</gene>
<sequence length="54" mass="6346">PYTKKELSAVSLPDIIRNYRVMAADNIPENPLRFLYPNIPKDDAFRKYYSKPTD</sequence>
<dbReference type="SUPFAM" id="SSF55550">
    <property type="entry name" value="SH2 domain"/>
    <property type="match status" value="1"/>
</dbReference>
<dbReference type="InterPro" id="IPR001217">
    <property type="entry name" value="STAT"/>
</dbReference>
<dbReference type="EMBL" id="JAMKFB020000022">
    <property type="protein sequence ID" value="KAL0160566.1"/>
    <property type="molecule type" value="Genomic_DNA"/>
</dbReference>
<organism evidence="2 3">
    <name type="scientific">Cirrhinus mrigala</name>
    <name type="common">Mrigala</name>
    <dbReference type="NCBI Taxonomy" id="683832"/>
    <lineage>
        <taxon>Eukaryota</taxon>
        <taxon>Metazoa</taxon>
        <taxon>Chordata</taxon>
        <taxon>Craniata</taxon>
        <taxon>Vertebrata</taxon>
        <taxon>Euteleostomi</taxon>
        <taxon>Actinopterygii</taxon>
        <taxon>Neopterygii</taxon>
        <taxon>Teleostei</taxon>
        <taxon>Ostariophysi</taxon>
        <taxon>Cypriniformes</taxon>
        <taxon>Cyprinidae</taxon>
        <taxon>Labeoninae</taxon>
        <taxon>Labeonini</taxon>
        <taxon>Cirrhinus</taxon>
    </lineage>
</organism>
<accession>A0ABD0NHY9</accession>
<dbReference type="PANTHER" id="PTHR11801">
    <property type="entry name" value="SIGNAL TRANSDUCER AND ACTIVATOR OF TRANSCRIPTION"/>
    <property type="match status" value="1"/>
</dbReference>
<dbReference type="AlphaFoldDB" id="A0ABD0NHY9"/>
<reference evidence="2 3" key="1">
    <citation type="submission" date="2024-05" db="EMBL/GenBank/DDBJ databases">
        <title>Genome sequencing and assembly of Indian major carp, Cirrhinus mrigala (Hamilton, 1822).</title>
        <authorList>
            <person name="Mohindra V."/>
            <person name="Chowdhury L.M."/>
            <person name="Lal K."/>
            <person name="Jena J.K."/>
        </authorList>
    </citation>
    <scope>NUCLEOTIDE SEQUENCE [LARGE SCALE GENOMIC DNA]</scope>
    <source>
        <strain evidence="2">CM1030</strain>
        <tissue evidence="2">Blood</tissue>
    </source>
</reference>
<evidence type="ECO:0000256" key="1">
    <source>
        <dbReference type="ARBA" id="ARBA00022999"/>
    </source>
</evidence>
<feature type="non-terminal residue" evidence="2">
    <location>
        <position position="54"/>
    </location>
</feature>
<protein>
    <submittedName>
        <fullName evidence="2">Uncharacterized protein</fullName>
    </submittedName>
</protein>
<name>A0ABD0NHY9_CIRMR</name>
<proteinExistence type="predicted"/>
<dbReference type="Proteomes" id="UP001529510">
    <property type="component" value="Unassembled WGS sequence"/>
</dbReference>